<evidence type="ECO:0000313" key="3">
    <source>
        <dbReference type="Proteomes" id="UP000717996"/>
    </source>
</evidence>
<reference evidence="2" key="1">
    <citation type="journal article" date="2020" name="Microb. Genom.">
        <title>Genetic diversity of clinical and environmental Mucorales isolates obtained from an investigation of mucormycosis cases among solid organ transplant recipients.</title>
        <authorList>
            <person name="Nguyen M.H."/>
            <person name="Kaul D."/>
            <person name="Muto C."/>
            <person name="Cheng S.J."/>
            <person name="Richter R.A."/>
            <person name="Bruno V.M."/>
            <person name="Liu G."/>
            <person name="Beyhan S."/>
            <person name="Sundermann A.J."/>
            <person name="Mounaud S."/>
            <person name="Pasculle A.W."/>
            <person name="Nierman W.C."/>
            <person name="Driscoll E."/>
            <person name="Cumbie R."/>
            <person name="Clancy C.J."/>
            <person name="Dupont C.L."/>
        </authorList>
    </citation>
    <scope>NUCLEOTIDE SEQUENCE</scope>
    <source>
        <strain evidence="2">GL16</strain>
    </source>
</reference>
<name>A0A9P6XL83_RHIOR</name>
<comment type="caution">
    <text evidence="2">The sequence shown here is derived from an EMBL/GenBank/DDBJ whole genome shotgun (WGS) entry which is preliminary data.</text>
</comment>
<dbReference type="EMBL" id="JAANIT010013063">
    <property type="protein sequence ID" value="KAG1522242.1"/>
    <property type="molecule type" value="Genomic_DNA"/>
</dbReference>
<protein>
    <submittedName>
        <fullName evidence="2">Uncharacterized protein</fullName>
    </submittedName>
</protein>
<feature type="region of interest" description="Disordered" evidence="1">
    <location>
        <begin position="48"/>
        <end position="83"/>
    </location>
</feature>
<dbReference type="Proteomes" id="UP000717996">
    <property type="component" value="Unassembled WGS sequence"/>
</dbReference>
<feature type="compositionally biased region" description="Low complexity" evidence="1">
    <location>
        <begin position="65"/>
        <end position="83"/>
    </location>
</feature>
<accession>A0A9P6XL83</accession>
<evidence type="ECO:0000256" key="1">
    <source>
        <dbReference type="SAM" id="MobiDB-lite"/>
    </source>
</evidence>
<proteinExistence type="predicted"/>
<feature type="region of interest" description="Disordered" evidence="1">
    <location>
        <begin position="1"/>
        <end position="24"/>
    </location>
</feature>
<dbReference type="AlphaFoldDB" id="A0A9P6XL83"/>
<sequence length="83" mass="8595">MENTAARMGMAMMPPHRRGPSTRRIGSTAMTSMADSCSPAFIRPISAVRDVPARPANSSAVTTGPSSRTSDRATSSPSASSDP</sequence>
<organism evidence="2 3">
    <name type="scientific">Rhizopus oryzae</name>
    <name type="common">Mucormycosis agent</name>
    <name type="synonym">Rhizopus arrhizus var. delemar</name>
    <dbReference type="NCBI Taxonomy" id="64495"/>
    <lineage>
        <taxon>Eukaryota</taxon>
        <taxon>Fungi</taxon>
        <taxon>Fungi incertae sedis</taxon>
        <taxon>Mucoromycota</taxon>
        <taxon>Mucoromycotina</taxon>
        <taxon>Mucoromycetes</taxon>
        <taxon>Mucorales</taxon>
        <taxon>Mucorineae</taxon>
        <taxon>Rhizopodaceae</taxon>
        <taxon>Rhizopus</taxon>
    </lineage>
</organism>
<evidence type="ECO:0000313" key="2">
    <source>
        <dbReference type="EMBL" id="KAG1522242.1"/>
    </source>
</evidence>
<gene>
    <name evidence="2" type="ORF">G6F51_014620</name>
</gene>